<proteinExistence type="predicted"/>
<sequence>MRFSTAAGCSRMMNEQMLVSSIRVFLHGSKASFIADHILTLRHKVRSGPVQLRERAPSRPDGTQNDAVPFPDDLQLADAVKIRVPGQTDGAVIAVFLNIETVRMDVPPTDHA</sequence>
<protein>
    <submittedName>
        <fullName evidence="2">Uncharacterized protein</fullName>
    </submittedName>
</protein>
<feature type="region of interest" description="Disordered" evidence="1">
    <location>
        <begin position="49"/>
        <end position="70"/>
    </location>
</feature>
<reference evidence="2" key="1">
    <citation type="submission" date="2020-01" db="EMBL/GenBank/DDBJ databases">
        <authorList>
            <person name="Qin S."/>
        </authorList>
    </citation>
    <scope>NUCLEOTIDE SEQUENCE</scope>
    <source>
        <strain evidence="2">CVir17-16-YZ6g</strain>
        <plasmid evidence="2">p17-15-vir-like</plasmid>
    </source>
</reference>
<name>A0A8B0SVW4_KLEPN</name>
<accession>A0A8B0SVW4</accession>
<geneLocation type="plasmid" evidence="2">
    <name>p17-15-vir-like</name>
</geneLocation>
<organism evidence="2">
    <name type="scientific">Klebsiella pneumoniae</name>
    <dbReference type="NCBI Taxonomy" id="573"/>
    <lineage>
        <taxon>Bacteria</taxon>
        <taxon>Pseudomonadati</taxon>
        <taxon>Pseudomonadota</taxon>
        <taxon>Gammaproteobacteria</taxon>
        <taxon>Enterobacterales</taxon>
        <taxon>Enterobacteriaceae</taxon>
        <taxon>Klebsiella/Raoultella group</taxon>
        <taxon>Klebsiella</taxon>
        <taxon>Klebsiella pneumoniae complex</taxon>
    </lineage>
</organism>
<evidence type="ECO:0000313" key="2">
    <source>
        <dbReference type="EMBL" id="QTX14930.1"/>
    </source>
</evidence>
<dbReference type="AlphaFoldDB" id="A0A8B0SVW4"/>
<evidence type="ECO:0000256" key="1">
    <source>
        <dbReference type="SAM" id="MobiDB-lite"/>
    </source>
</evidence>
<dbReference type="EMBL" id="MN956836">
    <property type="protein sequence ID" value="QTX14930.1"/>
    <property type="molecule type" value="Genomic_DNA"/>
</dbReference>
<keyword evidence="2" id="KW-0614">Plasmid</keyword>